<keyword evidence="7" id="KW-0135">Cellulose biosynthesis</keyword>
<feature type="repeat" description="TPR" evidence="10">
    <location>
        <begin position="276"/>
        <end position="309"/>
    </location>
</feature>
<dbReference type="RefSeq" id="WP_182987070.1">
    <property type="nucleotide sequence ID" value="NZ_JABEQD010000011.1"/>
</dbReference>
<evidence type="ECO:0000256" key="6">
    <source>
        <dbReference type="ARBA" id="ARBA00022803"/>
    </source>
</evidence>
<name>A0A7W4IV06_9PROT</name>
<sequence>MSLLIQRAQYWYDQGRYGNAQDALSQVKQIAPNDPRVMALTGQWALRQGDIGGAQRVAASLRILAPDAPETIRLDQALHLQDTSQGELPAIRALAQAGRTAAAAAGYRRLFPNGPPPQYAVEYYQTLAGAVGYRDRGREGLRALVAANPNDMAAQLAYAQALTWLPATRQDGLARLTKLASISSLSADDLAAVRRDWREALHWLPEVPESTPYFDAWLKVNPSDNEISRLRQRASAAESEHAVLERTQAYQDLSASEITDADKHFSNALAQAPNDADALGGLGLVRMRQGQMAQARDLLEKAMQADPSSAARWQSALNATKVSGSYEQVRRLMEQGQYDAAGRAVDAALQVDPSQTMLVALRGEIARRRGRTAEAEASYRQAIRTEPDNVVALEGLYQILRESGRTQEADMLIARIRRLSPAFEQQMAGNELIAQAERATTLDDRISLLRQGLEDRGNDPWLRLRLAQALLQADQRTEAREVMAPLLSPGRAASVAELQAGIYFANQANDFSAVRQLLQRLPRGSRTPDIRRIADRVEELQLVQDAPPNAEEARLYFMQIARRGNDPDGERGRMIATALLDRDDPKGASAVLQTFMNAGSLTFRQRIAYAGLFMRMQEPERARHLLERIEGSSLTSDDSVALRNIQAGLAIMTADRLNAEGRRADAYDALAPALTTDQPDPAARLALARLYQSANQTRKALSIARAVITRYPNDLDARLAVVRLALQNDGFALAEEQLRFMTEEAPADPRTWLASATLHRAGGNWTASLSDLARARDLRMQQIGNQERAGGGHDGGVLIDGESARINPFRNTAQATTDGGVGTQDPILRNIDSDIASTTQEFAPFVDAGPIFRGRSGTGLNQLTEGDLPITGSFALGTGRMSLNVTPTVLASGVGSMDYVEGLREIGTAALTKEYGAVANRFHAVGVGTNLAYAWKWLKVDVGSSPLGFRETNVLAGAEVSPQITNQLRIRVAADRRAVTDSVLAYAGLHDGLKGSNWGGVVRNRLNGQLEYGDPLLNFYVRGGFAYIQGHNVQDNEEYESGAGGSVSVFKDTTNEVRLGVDLTWFKYNNNQYLFSLGNGGYFSPQSYFALLVPVRYSGHSGNWLWNVNGSIGYQSYSSRSSLFYPTRPELQEQLDIADPTAAVAGGVSDSGLVGGASGHLSYQVTSALRVSGDFQYQKAGPWNETTAGLSLHYSLLGTP</sequence>
<dbReference type="GO" id="GO:0006011">
    <property type="term" value="P:UDP-alpha-D-glucose metabolic process"/>
    <property type="evidence" value="ECO:0007669"/>
    <property type="project" value="InterPro"/>
</dbReference>
<evidence type="ECO:0000259" key="11">
    <source>
        <dbReference type="Pfam" id="PF05420"/>
    </source>
</evidence>
<dbReference type="AlphaFoldDB" id="A0A7W4IV06"/>
<evidence type="ECO:0000256" key="3">
    <source>
        <dbReference type="ARBA" id="ARBA00005886"/>
    </source>
</evidence>
<evidence type="ECO:0000256" key="7">
    <source>
        <dbReference type="ARBA" id="ARBA00022916"/>
    </source>
</evidence>
<dbReference type="InterPro" id="IPR003921">
    <property type="entry name" value="Cell_synth_C"/>
</dbReference>
<evidence type="ECO:0000256" key="5">
    <source>
        <dbReference type="ARBA" id="ARBA00022737"/>
    </source>
</evidence>
<dbReference type="PANTHER" id="PTHR12558">
    <property type="entry name" value="CELL DIVISION CYCLE 16,23,27"/>
    <property type="match status" value="1"/>
</dbReference>
<dbReference type="PROSITE" id="PS50005">
    <property type="entry name" value="TPR"/>
    <property type="match status" value="2"/>
</dbReference>
<evidence type="ECO:0000256" key="1">
    <source>
        <dbReference type="ARBA" id="ARBA00004339"/>
    </source>
</evidence>
<reference evidence="12 13" key="1">
    <citation type="submission" date="2020-04" db="EMBL/GenBank/DDBJ databases">
        <title>Description of novel Gluconacetobacter.</title>
        <authorList>
            <person name="Sombolestani A."/>
        </authorList>
    </citation>
    <scope>NUCLEOTIDE SEQUENCE [LARGE SCALE GENOMIC DNA]</scope>
    <source>
        <strain evidence="12 13">LMG 27801</strain>
    </source>
</reference>
<gene>
    <name evidence="12" type="ORF">HLH36_14625</name>
</gene>
<dbReference type="Pfam" id="PF13174">
    <property type="entry name" value="TPR_6"/>
    <property type="match status" value="1"/>
</dbReference>
<evidence type="ECO:0000256" key="4">
    <source>
        <dbReference type="ARBA" id="ARBA00022729"/>
    </source>
</evidence>
<evidence type="ECO:0000256" key="2">
    <source>
        <dbReference type="ARBA" id="ARBA00005186"/>
    </source>
</evidence>
<dbReference type="UniPathway" id="UPA00694"/>
<dbReference type="PANTHER" id="PTHR12558:SF33">
    <property type="entry name" value="BLL7664 PROTEIN"/>
    <property type="match status" value="1"/>
</dbReference>
<comment type="caution">
    <text evidence="12">The sequence shown here is derived from an EMBL/GenBank/DDBJ whole genome shotgun (WGS) entry which is preliminary data.</text>
</comment>
<feature type="repeat" description="TPR" evidence="10">
    <location>
        <begin position="356"/>
        <end position="389"/>
    </location>
</feature>
<dbReference type="InterPro" id="IPR011990">
    <property type="entry name" value="TPR-like_helical_dom_sf"/>
</dbReference>
<keyword evidence="8" id="KW-0472">Membrane</keyword>
<dbReference type="InterPro" id="IPR008410">
    <property type="entry name" value="BCSC_C"/>
</dbReference>
<dbReference type="EMBL" id="JABEQD010000011">
    <property type="protein sequence ID" value="MBB2169570.1"/>
    <property type="molecule type" value="Genomic_DNA"/>
</dbReference>
<comment type="pathway">
    <text evidence="2">Glycan metabolism; bacterial cellulose biosynthesis.</text>
</comment>
<evidence type="ECO:0000313" key="13">
    <source>
        <dbReference type="Proteomes" id="UP000559860"/>
    </source>
</evidence>
<organism evidence="12 13">
    <name type="scientific">Gluconacetobacter aggeris</name>
    <dbReference type="NCBI Taxonomy" id="1286186"/>
    <lineage>
        <taxon>Bacteria</taxon>
        <taxon>Pseudomonadati</taxon>
        <taxon>Pseudomonadota</taxon>
        <taxon>Alphaproteobacteria</taxon>
        <taxon>Acetobacterales</taxon>
        <taxon>Acetobacteraceae</taxon>
        <taxon>Gluconacetobacter</taxon>
    </lineage>
</organism>
<keyword evidence="5" id="KW-0677">Repeat</keyword>
<keyword evidence="9" id="KW-0998">Cell outer membrane</keyword>
<proteinExistence type="inferred from homology"/>
<keyword evidence="4" id="KW-0732">Signal</keyword>
<dbReference type="GO" id="GO:0009279">
    <property type="term" value="C:cell outer membrane"/>
    <property type="evidence" value="ECO:0007669"/>
    <property type="project" value="UniProtKB-SubCell"/>
</dbReference>
<dbReference type="SMART" id="SM00028">
    <property type="entry name" value="TPR"/>
    <property type="match status" value="4"/>
</dbReference>
<keyword evidence="6 10" id="KW-0802">TPR repeat</keyword>
<evidence type="ECO:0000256" key="10">
    <source>
        <dbReference type="PROSITE-ProRule" id="PRU00339"/>
    </source>
</evidence>
<dbReference type="InterPro" id="IPR019734">
    <property type="entry name" value="TPR_rpt"/>
</dbReference>
<dbReference type="Gene3D" id="1.25.40.10">
    <property type="entry name" value="Tetratricopeptide repeat domain"/>
    <property type="match status" value="4"/>
</dbReference>
<dbReference type="Proteomes" id="UP000559860">
    <property type="component" value="Unassembled WGS sequence"/>
</dbReference>
<dbReference type="SUPFAM" id="SSF48452">
    <property type="entry name" value="TPR-like"/>
    <property type="match status" value="2"/>
</dbReference>
<feature type="domain" description="Cellulose synthase operon C C-terminal" evidence="11">
    <location>
        <begin position="862"/>
        <end position="1196"/>
    </location>
</feature>
<dbReference type="Pfam" id="PF13432">
    <property type="entry name" value="TPR_16"/>
    <property type="match status" value="1"/>
</dbReference>
<evidence type="ECO:0000256" key="9">
    <source>
        <dbReference type="ARBA" id="ARBA00023237"/>
    </source>
</evidence>
<comment type="similarity">
    <text evidence="3">Belongs to the AcsC/BcsC family.</text>
</comment>
<accession>A0A7W4IV06</accession>
<dbReference type="Pfam" id="PF14559">
    <property type="entry name" value="TPR_19"/>
    <property type="match status" value="2"/>
</dbReference>
<protein>
    <submittedName>
        <fullName evidence="12">Tetratricopeptide repeat protein</fullName>
    </submittedName>
</protein>
<dbReference type="PRINTS" id="PR01441">
    <property type="entry name" value="CELLSNTHASEC"/>
</dbReference>
<evidence type="ECO:0000256" key="8">
    <source>
        <dbReference type="ARBA" id="ARBA00023136"/>
    </source>
</evidence>
<dbReference type="GO" id="GO:0030244">
    <property type="term" value="P:cellulose biosynthetic process"/>
    <property type="evidence" value="ECO:0007669"/>
    <property type="project" value="UniProtKB-KW"/>
</dbReference>
<evidence type="ECO:0000313" key="12">
    <source>
        <dbReference type="EMBL" id="MBB2169570.1"/>
    </source>
</evidence>
<dbReference type="Pfam" id="PF05420">
    <property type="entry name" value="BCSC_C"/>
    <property type="match status" value="1"/>
</dbReference>
<comment type="subcellular location">
    <subcellularLocation>
        <location evidence="1">Cell outer membrane</location>
        <topology evidence="1">Peripheral membrane protein</topology>
    </subcellularLocation>
</comment>
<keyword evidence="13" id="KW-1185">Reference proteome</keyword>